<feature type="region of interest" description="Disordered" evidence="1">
    <location>
        <begin position="644"/>
        <end position="672"/>
    </location>
</feature>
<feature type="region of interest" description="Disordered" evidence="1">
    <location>
        <begin position="1"/>
        <end position="52"/>
    </location>
</feature>
<dbReference type="RefSeq" id="XP_067177052.1">
    <property type="nucleotide sequence ID" value="XM_067321957.1"/>
</dbReference>
<organism evidence="2 3">
    <name type="scientific">Leishmania martiniquensis</name>
    <dbReference type="NCBI Taxonomy" id="1580590"/>
    <lineage>
        <taxon>Eukaryota</taxon>
        <taxon>Discoba</taxon>
        <taxon>Euglenozoa</taxon>
        <taxon>Kinetoplastea</taxon>
        <taxon>Metakinetoplastina</taxon>
        <taxon>Trypanosomatida</taxon>
        <taxon>Trypanosomatidae</taxon>
        <taxon>Leishmaniinae</taxon>
        <taxon>Leishmania</taxon>
    </lineage>
</organism>
<protein>
    <submittedName>
        <fullName evidence="2">Uncharacterized protein</fullName>
    </submittedName>
</protein>
<name>A0A836HBT1_9TRYP</name>
<dbReference type="KEGG" id="lmat:92514469"/>
<proteinExistence type="predicted"/>
<dbReference type="AlphaFoldDB" id="A0A836HBT1"/>
<feature type="compositionally biased region" description="Basic and acidic residues" evidence="1">
    <location>
        <begin position="621"/>
        <end position="632"/>
    </location>
</feature>
<sequence length="785" mass="84395">MVGRRAGGGGRGGAVSAAKRSAARGGKISRRANATAAAASEPASESLSALVQRGRHHRCGTVSAASATSSGGAVEDDVTLVYRRPRTRHAKQSISTDGREQAASLVDCNGGGVKTLAADSTAAVSSPEKEVLAFWQRACGDDNRTRALSNCGVADVVVPSANSSGASSLSQEQIFRCSEDRMETAWRALLNLKDLLYTPAHTRAAVGAPCAGYPCWVRPEQYAVVVALARVCEAALPMQLPTMMRLSSCPATVCQQSGMCAGGSRNALSDRTPLLWTLPVAAAGAAATGASAGLSGAAIATVQGIHESTINLVPSPVLLADVQRRLRWLRRLHQLQVAYDKLIPAFRAASSVTELRKAFFVHDATVCQTLGRMYQAWRDARYRATFAADSLECRHRLLQSSAEVDAALSCFLGNPLILDTLLPFVGITARYQQEEALLRCIVAALQDMTAVETASWGPMASMASWRCTDGLYVVHHASRVHVLRRLLNEAQFYGLPLFLRSIRAMAGSHVGSGFVLATREGEWQRATVLERVQSLYADQFFLTPDCLDPDLFSQPDSMQAQLVQEELVMLQCAHCAFGLVVGEVDEVLTLAHQHMRHMSSTWQQRAKQEEEESPPAPQSEVKAEPLDDGDRADADGAAIEASVEFSGDRSGAKAAGPGPAPPRPRASVDPLRRYVLRTVDAARRHQRHKTPSSALSTASSLPFSHVQWIEHGSANRWSPNAHYYGLSYMVVLETEEEWAKEDGGRVAAEGLLPETAIAVDAPSNTAALPEAPAYCVNALLELWRT</sequence>
<dbReference type="GeneID" id="92514469"/>
<reference evidence="3" key="1">
    <citation type="journal article" date="2021" name="Microbiol. Resour. Announc.">
        <title>LGAAP: Leishmaniinae Genome Assembly and Annotation Pipeline.</title>
        <authorList>
            <person name="Almutairi H."/>
            <person name="Urbaniak M.D."/>
            <person name="Bates M.D."/>
            <person name="Jariyapan N."/>
            <person name="Kwakye-Nuako G."/>
            <person name="Thomaz-Soccol V."/>
            <person name="Al-Salem W.S."/>
            <person name="Dillon R.J."/>
            <person name="Bates P.A."/>
            <person name="Gatherer D."/>
        </authorList>
    </citation>
    <scope>NUCLEOTIDE SEQUENCE [LARGE SCALE GENOMIC DNA]</scope>
</reference>
<evidence type="ECO:0000256" key="1">
    <source>
        <dbReference type="SAM" id="MobiDB-lite"/>
    </source>
</evidence>
<dbReference type="OrthoDB" id="266845at2759"/>
<evidence type="ECO:0000313" key="3">
    <source>
        <dbReference type="Proteomes" id="UP000673552"/>
    </source>
</evidence>
<keyword evidence="3" id="KW-1185">Reference proteome</keyword>
<feature type="compositionally biased region" description="Gly residues" evidence="1">
    <location>
        <begin position="1"/>
        <end position="13"/>
    </location>
</feature>
<evidence type="ECO:0000313" key="2">
    <source>
        <dbReference type="EMBL" id="KAG5473818.1"/>
    </source>
</evidence>
<gene>
    <name evidence="2" type="ORF">LSCM1_04449</name>
</gene>
<feature type="compositionally biased region" description="Low complexity" evidence="1">
    <location>
        <begin position="14"/>
        <end position="50"/>
    </location>
</feature>
<accession>A0A836HBT1</accession>
<feature type="region of interest" description="Disordered" evidence="1">
    <location>
        <begin position="599"/>
        <end position="632"/>
    </location>
</feature>
<comment type="caution">
    <text evidence="2">The sequence shown here is derived from an EMBL/GenBank/DDBJ whole genome shotgun (WGS) entry which is preliminary data.</text>
</comment>
<dbReference type="Proteomes" id="UP000673552">
    <property type="component" value="Unassembled WGS sequence"/>
</dbReference>
<reference evidence="3" key="2">
    <citation type="journal article" date="2021" name="Sci. Data">
        <title>Chromosome-scale genome sequencing, assembly and annotation of six genomes from subfamily Leishmaniinae.</title>
        <authorList>
            <person name="Almutairi H."/>
            <person name="Urbaniak M.D."/>
            <person name="Bates M.D."/>
            <person name="Jariyapan N."/>
            <person name="Kwakye-Nuako G."/>
            <person name="Thomaz Soccol V."/>
            <person name="Al-Salem W.S."/>
            <person name="Dillon R.J."/>
            <person name="Bates P.A."/>
            <person name="Gatherer D."/>
        </authorList>
    </citation>
    <scope>NUCLEOTIDE SEQUENCE [LARGE SCALE GENOMIC DNA]</scope>
</reference>
<dbReference type="EMBL" id="JAFEUZ010000029">
    <property type="protein sequence ID" value="KAG5473818.1"/>
    <property type="molecule type" value="Genomic_DNA"/>
</dbReference>